<keyword evidence="1" id="KW-1133">Transmembrane helix</keyword>
<organism evidence="2">
    <name type="scientific">Pond slider nidovirus</name>
    <dbReference type="NCBI Taxonomy" id="2961778"/>
    <lineage>
        <taxon>Viruses</taxon>
        <taxon>Riboviria</taxon>
        <taxon>Orthornavirae</taxon>
        <taxon>Pisuviricota</taxon>
        <taxon>Pisoniviricetes</taxon>
        <taxon>Nidovirales</taxon>
    </lineage>
</organism>
<protein>
    <submittedName>
        <fullName evidence="2">Uncharacterized protein</fullName>
    </submittedName>
</protein>
<evidence type="ECO:0000256" key="1">
    <source>
        <dbReference type="SAM" id="Phobius"/>
    </source>
</evidence>
<sequence>MRCIIFTPGLSLSSFFLCCLFLVCYLQAEELCPYLDSFGNRCSGQPEQPSTNWTCSEEDIRECLIFQPKHRERRAIEVTDHLNNTWLRDHFVNITNGTIYREFVGNDTGLALMSGDCQHPRINSIFRRCGKPCRPFVDHEEGSGMIITYSRKPAERKGLYRLPVLKALFFSAMGYRSRRGHGQSVCGSYKNASCEGMSYSWNATIQLNPHLFHLRDYIPSFHCMGQFPSYLHEHYVCYERGESNYTVLGFCRDEFINATLEILCIPPYVLYYNYTHNGAYHVKFGNPCINIPGGKIFSKWSETRLKQFQFWLVFVNFVILWVSWFYWHEIRSLFPHF</sequence>
<proteinExistence type="predicted"/>
<reference evidence="2" key="1">
    <citation type="journal article" date="2022" name="ISME Commun">
        <title>Revealing the uncharacterised diversity of amphibian and reptile viruses.</title>
        <authorList>
            <person name="Harding E.F."/>
            <person name="Russo A.G."/>
            <person name="Yan G.J.H."/>
            <person name="Mercer L.K."/>
            <person name="White P.A."/>
        </authorList>
    </citation>
    <scope>NUCLEOTIDE SEQUENCE</scope>
</reference>
<reference evidence="2" key="2">
    <citation type="submission" date="2022-06" db="EMBL/GenBank/DDBJ databases">
        <authorList>
            <person name="Harding E.F."/>
            <person name="Russo A.G."/>
            <person name="Yan G.J.H."/>
            <person name="Mercer L.K."/>
            <person name="White P.A."/>
        </authorList>
    </citation>
    <scope>NUCLEOTIDE SEQUENCE</scope>
</reference>
<keyword evidence="1" id="KW-0812">Transmembrane</keyword>
<name>A0A9N6YJM1_9NIDO</name>
<feature type="transmembrane region" description="Helical" evidence="1">
    <location>
        <begin position="308"/>
        <end position="327"/>
    </location>
</feature>
<keyword evidence="1" id="KW-0472">Membrane</keyword>
<evidence type="ECO:0000313" key="2">
    <source>
        <dbReference type="EMBL" id="DAZ91093.1"/>
    </source>
</evidence>
<dbReference type="EMBL" id="BK061392">
    <property type="protein sequence ID" value="DAZ91093.1"/>
    <property type="molecule type" value="Genomic_RNA"/>
</dbReference>
<accession>A0A9N6YJM1</accession>